<dbReference type="Proteomes" id="UP000299102">
    <property type="component" value="Unassembled WGS sequence"/>
</dbReference>
<sequence>MPTANDFTDECFNLSKSNRSPRDPEGACGADAGCSRRVCDDVREHPGRTASARGLHPSAGQKDRGRARCRRCRAAGMDGFKLVKEYRAVARAITPLHYTGRPMQAA</sequence>
<evidence type="ECO:0000313" key="2">
    <source>
        <dbReference type="EMBL" id="GBP56785.1"/>
    </source>
</evidence>
<dbReference type="EMBL" id="BGZK01000701">
    <property type="protein sequence ID" value="GBP56785.1"/>
    <property type="molecule type" value="Genomic_DNA"/>
</dbReference>
<reference evidence="2 3" key="1">
    <citation type="journal article" date="2019" name="Commun. Biol.">
        <title>The bagworm genome reveals a unique fibroin gene that provides high tensile strength.</title>
        <authorList>
            <person name="Kono N."/>
            <person name="Nakamura H."/>
            <person name="Ohtoshi R."/>
            <person name="Tomita M."/>
            <person name="Numata K."/>
            <person name="Arakawa K."/>
        </authorList>
    </citation>
    <scope>NUCLEOTIDE SEQUENCE [LARGE SCALE GENOMIC DNA]</scope>
</reference>
<gene>
    <name evidence="2" type="ORF">EVAR_91437_1</name>
</gene>
<evidence type="ECO:0000256" key="1">
    <source>
        <dbReference type="SAM" id="MobiDB-lite"/>
    </source>
</evidence>
<organism evidence="2 3">
    <name type="scientific">Eumeta variegata</name>
    <name type="common">Bagworm moth</name>
    <name type="synonym">Eumeta japonica</name>
    <dbReference type="NCBI Taxonomy" id="151549"/>
    <lineage>
        <taxon>Eukaryota</taxon>
        <taxon>Metazoa</taxon>
        <taxon>Ecdysozoa</taxon>
        <taxon>Arthropoda</taxon>
        <taxon>Hexapoda</taxon>
        <taxon>Insecta</taxon>
        <taxon>Pterygota</taxon>
        <taxon>Neoptera</taxon>
        <taxon>Endopterygota</taxon>
        <taxon>Lepidoptera</taxon>
        <taxon>Glossata</taxon>
        <taxon>Ditrysia</taxon>
        <taxon>Tineoidea</taxon>
        <taxon>Psychidae</taxon>
        <taxon>Oiketicinae</taxon>
        <taxon>Eumeta</taxon>
    </lineage>
</organism>
<feature type="region of interest" description="Disordered" evidence="1">
    <location>
        <begin position="45"/>
        <end position="67"/>
    </location>
</feature>
<proteinExistence type="predicted"/>
<evidence type="ECO:0000313" key="3">
    <source>
        <dbReference type="Proteomes" id="UP000299102"/>
    </source>
</evidence>
<keyword evidence="3" id="KW-1185">Reference proteome</keyword>
<comment type="caution">
    <text evidence="2">The sequence shown here is derived from an EMBL/GenBank/DDBJ whole genome shotgun (WGS) entry which is preliminary data.</text>
</comment>
<accession>A0A4C1X3G8</accession>
<protein>
    <submittedName>
        <fullName evidence="2">Uncharacterized protein</fullName>
    </submittedName>
</protein>
<dbReference type="AlphaFoldDB" id="A0A4C1X3G8"/>
<name>A0A4C1X3G8_EUMVA</name>